<dbReference type="PROSITE" id="PS51257">
    <property type="entry name" value="PROKAR_LIPOPROTEIN"/>
    <property type="match status" value="1"/>
</dbReference>
<accession>A0A1E7WDU0</accession>
<dbReference type="RefSeq" id="WP_070250535.1">
    <property type="nucleotide sequence ID" value="NZ_LROM01000113.1"/>
</dbReference>
<keyword evidence="2" id="KW-1185">Reference proteome</keyword>
<name>A0A1E7WDU0_9BURK</name>
<comment type="caution">
    <text evidence="1">The sequence shown here is derived from an EMBL/GenBank/DDBJ whole genome shotgun (WGS) entry which is preliminary data.</text>
</comment>
<evidence type="ECO:0008006" key="3">
    <source>
        <dbReference type="Google" id="ProtNLM"/>
    </source>
</evidence>
<organism evidence="1 2">
    <name type="scientific">Duganella phyllosphaerae</name>
    <dbReference type="NCBI Taxonomy" id="762836"/>
    <lineage>
        <taxon>Bacteria</taxon>
        <taxon>Pseudomonadati</taxon>
        <taxon>Pseudomonadota</taxon>
        <taxon>Betaproteobacteria</taxon>
        <taxon>Burkholderiales</taxon>
        <taxon>Oxalobacteraceae</taxon>
        <taxon>Telluria group</taxon>
        <taxon>Duganella</taxon>
    </lineage>
</organism>
<dbReference type="AlphaFoldDB" id="A0A1E7WDU0"/>
<evidence type="ECO:0000313" key="2">
    <source>
        <dbReference type="Proteomes" id="UP000175989"/>
    </source>
</evidence>
<proteinExistence type="predicted"/>
<protein>
    <recommendedName>
        <fullName evidence="3">Lipoprotein</fullName>
    </recommendedName>
</protein>
<sequence>MSIKPWIAIVIIGSAVSGCVVDGGEVTGLSDPAYAAPAEVADGADPGVLYVKVAGNGQVQLAPALAAATANGKVALAPAVDFAPEQHYGNVTMKLCGADC</sequence>
<gene>
    <name evidence="1" type="ORF">DUPY_40460</name>
</gene>
<evidence type="ECO:0000313" key="1">
    <source>
        <dbReference type="EMBL" id="OEZ96083.1"/>
    </source>
</evidence>
<dbReference type="Proteomes" id="UP000175989">
    <property type="component" value="Unassembled WGS sequence"/>
</dbReference>
<dbReference type="EMBL" id="LROM01000113">
    <property type="protein sequence ID" value="OEZ96083.1"/>
    <property type="molecule type" value="Genomic_DNA"/>
</dbReference>
<reference evidence="2" key="1">
    <citation type="journal article" date="2016" name="Front. Microbiol.">
        <title>Molecular Keys to the Janthinobacterium and Duganella spp. Interaction with the Plant Pathogen Fusarium graminearum.</title>
        <authorList>
            <person name="Haack F.S."/>
            <person name="Poehlein A."/>
            <person name="Kroger C."/>
            <person name="Voigt C.A."/>
            <person name="Piepenbring M."/>
            <person name="Bode H.B."/>
            <person name="Daniel R."/>
            <person name="Schafer W."/>
            <person name="Streit W.R."/>
        </authorList>
    </citation>
    <scope>NUCLEOTIDE SEQUENCE [LARGE SCALE GENOMIC DNA]</scope>
    <source>
        <strain evidence="2">T54</strain>
    </source>
</reference>